<dbReference type="InterPro" id="IPR000515">
    <property type="entry name" value="MetI-like"/>
</dbReference>
<keyword evidence="11" id="KW-1185">Reference proteome</keyword>
<gene>
    <name evidence="10" type="primary">pstA</name>
    <name evidence="10" type="ORF">HUN01_18385</name>
</gene>
<proteinExistence type="inferred from homology"/>
<dbReference type="CDD" id="cd06261">
    <property type="entry name" value="TM_PBP2"/>
    <property type="match status" value="1"/>
</dbReference>
<feature type="transmembrane region" description="Helical" evidence="8">
    <location>
        <begin position="82"/>
        <end position="111"/>
    </location>
</feature>
<dbReference type="PANTHER" id="PTHR43470:SF5">
    <property type="entry name" value="PHOSPHATE TRANSPORT SYSTEM PERMEASE PROTEIN PSTA"/>
    <property type="match status" value="1"/>
</dbReference>
<evidence type="ECO:0000313" key="10">
    <source>
        <dbReference type="EMBL" id="QMS89452.1"/>
    </source>
</evidence>
<dbReference type="GO" id="GO:0005886">
    <property type="term" value="C:plasma membrane"/>
    <property type="evidence" value="ECO:0007669"/>
    <property type="project" value="UniProtKB-SubCell"/>
</dbReference>
<dbReference type="Pfam" id="PF00528">
    <property type="entry name" value="BPD_transp_1"/>
    <property type="match status" value="1"/>
</dbReference>
<dbReference type="RefSeq" id="WP_181932459.1">
    <property type="nucleotide sequence ID" value="NZ_CP054698.1"/>
</dbReference>
<evidence type="ECO:0000313" key="11">
    <source>
        <dbReference type="Proteomes" id="UP000514713"/>
    </source>
</evidence>
<evidence type="ECO:0000259" key="9">
    <source>
        <dbReference type="PROSITE" id="PS50928"/>
    </source>
</evidence>
<dbReference type="SUPFAM" id="SSF161098">
    <property type="entry name" value="MetI-like"/>
    <property type="match status" value="1"/>
</dbReference>
<keyword evidence="6 8" id="KW-1133">Transmembrane helix</keyword>
<feature type="transmembrane region" description="Helical" evidence="8">
    <location>
        <begin position="208"/>
        <end position="225"/>
    </location>
</feature>
<evidence type="ECO:0000256" key="3">
    <source>
        <dbReference type="ARBA" id="ARBA00022448"/>
    </source>
</evidence>
<dbReference type="PANTHER" id="PTHR43470">
    <property type="entry name" value="PHOSPHATE TRANSPORT SYSTEM PERMEASE PROTEIN PSTA-RELATED"/>
    <property type="match status" value="1"/>
</dbReference>
<dbReference type="AlphaFoldDB" id="A0A7D7LFR4"/>
<evidence type="ECO:0000256" key="6">
    <source>
        <dbReference type="ARBA" id="ARBA00022989"/>
    </source>
</evidence>
<dbReference type="Gene3D" id="1.10.3720.10">
    <property type="entry name" value="MetI-like"/>
    <property type="match status" value="1"/>
</dbReference>
<dbReference type="NCBIfam" id="TIGR00974">
    <property type="entry name" value="3a0107s02c"/>
    <property type="match status" value="1"/>
</dbReference>
<feature type="transmembrane region" description="Helical" evidence="8">
    <location>
        <begin position="160"/>
        <end position="179"/>
    </location>
</feature>
<feature type="domain" description="ABC transmembrane type-1" evidence="9">
    <location>
        <begin position="86"/>
        <end position="298"/>
    </location>
</feature>
<dbReference type="InterPro" id="IPR035906">
    <property type="entry name" value="MetI-like_sf"/>
</dbReference>
<accession>A0A7D7LFR4</accession>
<dbReference type="EMBL" id="CP054698">
    <property type="protein sequence ID" value="QMS89452.1"/>
    <property type="molecule type" value="Genomic_DNA"/>
</dbReference>
<evidence type="ECO:0000256" key="4">
    <source>
        <dbReference type="ARBA" id="ARBA00022475"/>
    </source>
</evidence>
<comment type="subcellular location">
    <subcellularLocation>
        <location evidence="1 8">Cell membrane</location>
        <topology evidence="1 8">Multi-pass membrane protein</topology>
    </subcellularLocation>
</comment>
<dbReference type="GO" id="GO:0035435">
    <property type="term" value="P:phosphate ion transmembrane transport"/>
    <property type="evidence" value="ECO:0007669"/>
    <property type="project" value="InterPro"/>
</dbReference>
<feature type="transmembrane region" description="Helical" evidence="8">
    <location>
        <begin position="281"/>
        <end position="302"/>
    </location>
</feature>
<evidence type="ECO:0000256" key="7">
    <source>
        <dbReference type="ARBA" id="ARBA00023136"/>
    </source>
</evidence>
<comment type="similarity">
    <text evidence="2 8">Belongs to the binding-protein-dependent transport system permease family. CysTW subfamily.</text>
</comment>
<organism evidence="10 11">
    <name type="scientific">Nostoc edaphicum CCNP1411</name>
    <dbReference type="NCBI Taxonomy" id="1472755"/>
    <lineage>
        <taxon>Bacteria</taxon>
        <taxon>Bacillati</taxon>
        <taxon>Cyanobacteriota</taxon>
        <taxon>Cyanophyceae</taxon>
        <taxon>Nostocales</taxon>
        <taxon>Nostocaceae</taxon>
        <taxon>Nostoc</taxon>
    </lineage>
</organism>
<dbReference type="InterPro" id="IPR005672">
    <property type="entry name" value="Phosphate_PstA"/>
</dbReference>
<keyword evidence="4 8" id="KW-1003">Cell membrane</keyword>
<dbReference type="PROSITE" id="PS50928">
    <property type="entry name" value="ABC_TM1"/>
    <property type="match status" value="1"/>
</dbReference>
<evidence type="ECO:0000256" key="5">
    <source>
        <dbReference type="ARBA" id="ARBA00022692"/>
    </source>
</evidence>
<evidence type="ECO:0000256" key="2">
    <source>
        <dbReference type="ARBA" id="ARBA00007069"/>
    </source>
</evidence>
<feature type="transmembrane region" description="Helical" evidence="8">
    <location>
        <begin position="131"/>
        <end position="148"/>
    </location>
</feature>
<feature type="transmembrane region" description="Helical" evidence="8">
    <location>
        <begin position="232"/>
        <end position="250"/>
    </location>
</feature>
<dbReference type="GO" id="GO:0005315">
    <property type="term" value="F:phosphate transmembrane transporter activity"/>
    <property type="evidence" value="ECO:0007669"/>
    <property type="project" value="InterPro"/>
</dbReference>
<dbReference type="KEGG" id="ned:HUN01_18385"/>
<keyword evidence="7 8" id="KW-0472">Membrane</keyword>
<sequence>MTKSNTPFTNLSDSGENKNFDLSINKRYNLDKIFAIATWGATLFALVVLAILLIDVLTDGVGRLNWSFLTSFSSRRASSSGVLAPLVGSIWLLVITALISFPLGVGAGIFLEEYATDNWFTRLIEINIANLAAVPSIIYGLLGLQVFVRVMEPITRGRTVLAGALTLSLLILPIIIITTREALRAVPDSLRQAGFALGANRWQIIREQIFPIALPGILTGTILALSRAIGETAPLIVIGAVGFITFLPQLSPQGLQSSFTALPIQIFDWVSRPQVEFHQNAAAGIIVLMLVLLLMNSTAIFLRNKFQQSR</sequence>
<protein>
    <recommendedName>
        <fullName evidence="8">Phosphate transport system permease protein PstA</fullName>
    </recommendedName>
</protein>
<name>A0A7D7LFR4_9NOSO</name>
<dbReference type="Proteomes" id="UP000514713">
    <property type="component" value="Chromosome"/>
</dbReference>
<evidence type="ECO:0000256" key="8">
    <source>
        <dbReference type="RuleBase" id="RU363043"/>
    </source>
</evidence>
<keyword evidence="5 8" id="KW-0812">Transmembrane</keyword>
<evidence type="ECO:0000256" key="1">
    <source>
        <dbReference type="ARBA" id="ARBA00004651"/>
    </source>
</evidence>
<feature type="transmembrane region" description="Helical" evidence="8">
    <location>
        <begin position="33"/>
        <end position="54"/>
    </location>
</feature>
<keyword evidence="3" id="KW-0813">Transport</keyword>
<reference evidence="11" key="1">
    <citation type="submission" date="2020-06" db="EMBL/GenBank/DDBJ databases">
        <title>Nostoc edaphicum CCNP1411 genome.</title>
        <authorList>
            <person name="Fidor A."/>
            <person name="Grabski M."/>
            <person name="Gawor J."/>
            <person name="Gromadka R."/>
            <person name="Wegrzyn G."/>
            <person name="Mazur-Marzec H."/>
        </authorList>
    </citation>
    <scope>NUCLEOTIDE SEQUENCE [LARGE SCALE GENOMIC DNA]</scope>
    <source>
        <strain evidence="11">CCNP1411</strain>
    </source>
</reference>